<sequence length="120" mass="12904">QFFAKGTVNNGAKNVAQFEKLRASLAADEIMNAERIGTALTKNDKAHRAASFLTKEQLAAGRVFNIKGGDGAQYTLLQTKGGFNGKSGIFEYMLTPSGKVSHQRFISGEKITGFPNQGGY</sequence>
<protein>
    <recommendedName>
        <fullName evidence="3">Transposase</fullName>
    </recommendedName>
</protein>
<dbReference type="EMBL" id="PGVD01000117">
    <property type="protein sequence ID" value="PLR87983.1"/>
    <property type="molecule type" value="Genomic_DNA"/>
</dbReference>
<comment type="caution">
    <text evidence="1">The sequence shown here is derived from an EMBL/GenBank/DDBJ whole genome shotgun (WGS) entry which is preliminary data.</text>
</comment>
<organism evidence="1 2">
    <name type="scientific">Bacillus canaveralius</name>
    <dbReference type="NCBI Taxonomy" id="1403243"/>
    <lineage>
        <taxon>Bacteria</taxon>
        <taxon>Bacillati</taxon>
        <taxon>Bacillota</taxon>
        <taxon>Bacilli</taxon>
        <taxon>Bacillales</taxon>
        <taxon>Bacillaceae</taxon>
        <taxon>Bacillus</taxon>
    </lineage>
</organism>
<dbReference type="Proteomes" id="UP000235114">
    <property type="component" value="Unassembled WGS sequence"/>
</dbReference>
<proteinExistence type="predicted"/>
<name>A0ABX4SZF4_9BACI</name>
<feature type="non-terminal residue" evidence="1">
    <location>
        <position position="1"/>
    </location>
</feature>
<gene>
    <name evidence="1" type="ORF">CVD25_23155</name>
</gene>
<evidence type="ECO:0000313" key="2">
    <source>
        <dbReference type="Proteomes" id="UP000235114"/>
    </source>
</evidence>
<evidence type="ECO:0000313" key="1">
    <source>
        <dbReference type="EMBL" id="PLR87983.1"/>
    </source>
</evidence>
<evidence type="ECO:0008006" key="3">
    <source>
        <dbReference type="Google" id="ProtNLM"/>
    </source>
</evidence>
<keyword evidence="2" id="KW-1185">Reference proteome</keyword>
<reference evidence="1 2" key="1">
    <citation type="submission" date="2017-12" db="EMBL/GenBank/DDBJ databases">
        <title>Comparative Functional Genomics of Dry Heat Resistant strains isolated from the Viking Spacecraft.</title>
        <authorList>
            <person name="Seuylemezian A."/>
            <person name="Cooper K."/>
            <person name="Vaishampayan P."/>
        </authorList>
    </citation>
    <scope>NUCLEOTIDE SEQUENCE [LARGE SCALE GENOMIC DNA]</scope>
    <source>
        <strain evidence="1 2">ATCC 29669</strain>
    </source>
</reference>
<accession>A0ABX4SZF4</accession>